<sequence length="330" mass="38073">MSNDTSSSIASLETPLTRTIKLIIFSVPLGPSLLCSLYIFICVIHERQLRRRANHVMIAIILIDFLNLMSDLIPISLSYFYTGHVRSLSICLYWVTGNYTLQGISSWLMAWASIDRYLLIFFHRLRDTFLRHDVPILGLCAFVVGWYITVTFTHSCRENWFDGTQFLCGGPCFASSTVILTVDWILIVLLPTLVIVAFNILLLGRVIFQKCRRRPGFEGRSFTWRKNRKLLIQLLAIIIVYFITQLPLAIFSIVRLFGPADFLLDISLIWLFYTPYLIYIIIPFAYIATTKECRKQICGWQRRVAIAPTGPTYRLKTLTKSMATNNPDYR</sequence>
<feature type="transmembrane region" description="Helical" evidence="9">
    <location>
        <begin position="20"/>
        <end position="44"/>
    </location>
</feature>
<dbReference type="Gene3D" id="1.20.1070.10">
    <property type="entry name" value="Rhodopsin 7-helix transmembrane proteins"/>
    <property type="match status" value="1"/>
</dbReference>
<evidence type="ECO:0000256" key="4">
    <source>
        <dbReference type="ARBA" id="ARBA00022989"/>
    </source>
</evidence>
<dbReference type="PROSITE" id="PS50262">
    <property type="entry name" value="G_PROTEIN_RECEP_F1_2"/>
    <property type="match status" value="1"/>
</dbReference>
<reference evidence="12" key="1">
    <citation type="submission" date="2021-02" db="EMBL/GenBank/DDBJ databases">
        <authorList>
            <person name="Nowell W R."/>
        </authorList>
    </citation>
    <scope>NUCLEOTIDE SEQUENCE</scope>
</reference>
<keyword evidence="6 9" id="KW-0472">Membrane</keyword>
<dbReference type="EMBL" id="CAJNOL010000302">
    <property type="protein sequence ID" value="CAF0993699.1"/>
    <property type="molecule type" value="Genomic_DNA"/>
</dbReference>
<evidence type="ECO:0000256" key="5">
    <source>
        <dbReference type="ARBA" id="ARBA00023040"/>
    </source>
</evidence>
<comment type="caution">
    <text evidence="12">The sequence shown here is derived from an EMBL/GenBank/DDBJ whole genome shotgun (WGS) entry which is preliminary data.</text>
</comment>
<dbReference type="SUPFAM" id="SSF81321">
    <property type="entry name" value="Family A G protein-coupled receptor-like"/>
    <property type="match status" value="1"/>
</dbReference>
<keyword evidence="2" id="KW-1003">Cell membrane</keyword>
<keyword evidence="7" id="KW-0675">Receptor</keyword>
<keyword evidence="8" id="KW-0807">Transducer</keyword>
<evidence type="ECO:0000313" key="13">
    <source>
        <dbReference type="Proteomes" id="UP000663870"/>
    </source>
</evidence>
<keyword evidence="13" id="KW-1185">Reference proteome</keyword>
<evidence type="ECO:0000256" key="2">
    <source>
        <dbReference type="ARBA" id="ARBA00022475"/>
    </source>
</evidence>
<name>A0A814G6U9_9BILA</name>
<dbReference type="InterPro" id="IPR000276">
    <property type="entry name" value="GPCR_Rhodpsn"/>
</dbReference>
<dbReference type="PANTHER" id="PTHR24249">
    <property type="entry name" value="HISTAMINE RECEPTOR-RELATED G-PROTEIN COUPLED RECEPTOR"/>
    <property type="match status" value="1"/>
</dbReference>
<dbReference type="Pfam" id="PF00001">
    <property type="entry name" value="7tm_1"/>
    <property type="match status" value="1"/>
</dbReference>
<evidence type="ECO:0000256" key="3">
    <source>
        <dbReference type="ARBA" id="ARBA00022692"/>
    </source>
</evidence>
<evidence type="ECO:0000256" key="6">
    <source>
        <dbReference type="ARBA" id="ARBA00023136"/>
    </source>
</evidence>
<dbReference type="AlphaFoldDB" id="A0A814G6U9"/>
<organism evidence="12 13">
    <name type="scientific">Rotaria sordida</name>
    <dbReference type="NCBI Taxonomy" id="392033"/>
    <lineage>
        <taxon>Eukaryota</taxon>
        <taxon>Metazoa</taxon>
        <taxon>Spiralia</taxon>
        <taxon>Gnathifera</taxon>
        <taxon>Rotifera</taxon>
        <taxon>Eurotatoria</taxon>
        <taxon>Bdelloidea</taxon>
        <taxon>Philodinida</taxon>
        <taxon>Philodinidae</taxon>
        <taxon>Rotaria</taxon>
    </lineage>
</organism>
<evidence type="ECO:0000256" key="9">
    <source>
        <dbReference type="SAM" id="Phobius"/>
    </source>
</evidence>
<proteinExistence type="predicted"/>
<evidence type="ECO:0000313" key="11">
    <source>
        <dbReference type="EMBL" id="CAF0935648.1"/>
    </source>
</evidence>
<dbReference type="PANTHER" id="PTHR24249:SF411">
    <property type="entry name" value="G-PROTEIN COUPLED RECEPTORS FAMILY 1 PROFILE DOMAIN-CONTAINING PROTEIN"/>
    <property type="match status" value="1"/>
</dbReference>
<dbReference type="EMBL" id="CAJNOH010000189">
    <property type="protein sequence ID" value="CAF0935648.1"/>
    <property type="molecule type" value="Genomic_DNA"/>
</dbReference>
<feature type="transmembrane region" description="Helical" evidence="9">
    <location>
        <begin position="56"/>
        <end position="81"/>
    </location>
</feature>
<dbReference type="InterPro" id="IPR050569">
    <property type="entry name" value="TAAR"/>
</dbReference>
<dbReference type="InterPro" id="IPR017452">
    <property type="entry name" value="GPCR_Rhodpsn_7TM"/>
</dbReference>
<feature type="transmembrane region" description="Helical" evidence="9">
    <location>
        <begin position="266"/>
        <end position="287"/>
    </location>
</feature>
<protein>
    <recommendedName>
        <fullName evidence="10">G-protein coupled receptors family 1 profile domain-containing protein</fullName>
    </recommendedName>
</protein>
<evidence type="ECO:0000259" key="10">
    <source>
        <dbReference type="PROSITE" id="PS50262"/>
    </source>
</evidence>
<feature type="transmembrane region" description="Helical" evidence="9">
    <location>
        <begin position="184"/>
        <end position="208"/>
    </location>
</feature>
<evidence type="ECO:0000256" key="8">
    <source>
        <dbReference type="ARBA" id="ARBA00023224"/>
    </source>
</evidence>
<dbReference type="GO" id="GO:0004930">
    <property type="term" value="F:G protein-coupled receptor activity"/>
    <property type="evidence" value="ECO:0007669"/>
    <property type="project" value="UniProtKB-KW"/>
</dbReference>
<evidence type="ECO:0000256" key="1">
    <source>
        <dbReference type="ARBA" id="ARBA00004651"/>
    </source>
</evidence>
<dbReference type="GO" id="GO:0005886">
    <property type="term" value="C:plasma membrane"/>
    <property type="evidence" value="ECO:0007669"/>
    <property type="project" value="UniProtKB-SubCell"/>
</dbReference>
<dbReference type="Proteomes" id="UP000663854">
    <property type="component" value="Unassembled WGS sequence"/>
</dbReference>
<evidence type="ECO:0000313" key="12">
    <source>
        <dbReference type="EMBL" id="CAF0993699.1"/>
    </source>
</evidence>
<keyword evidence="5" id="KW-0297">G-protein coupled receptor</keyword>
<dbReference type="Proteomes" id="UP000663870">
    <property type="component" value="Unassembled WGS sequence"/>
</dbReference>
<evidence type="ECO:0000256" key="7">
    <source>
        <dbReference type="ARBA" id="ARBA00023170"/>
    </source>
</evidence>
<feature type="transmembrane region" description="Helical" evidence="9">
    <location>
        <begin position="101"/>
        <end position="122"/>
    </location>
</feature>
<feature type="transmembrane region" description="Helical" evidence="9">
    <location>
        <begin position="134"/>
        <end position="152"/>
    </location>
</feature>
<feature type="transmembrane region" description="Helical" evidence="9">
    <location>
        <begin position="229"/>
        <end position="254"/>
    </location>
</feature>
<keyword evidence="3 9" id="KW-0812">Transmembrane</keyword>
<comment type="subcellular location">
    <subcellularLocation>
        <location evidence="1">Cell membrane</location>
        <topology evidence="1">Multi-pass membrane protein</topology>
    </subcellularLocation>
</comment>
<accession>A0A814G6U9</accession>
<gene>
    <name evidence="12" type="ORF">JXQ802_LOCUS13806</name>
    <name evidence="11" type="ORF">PYM288_LOCUS11299</name>
</gene>
<feature type="domain" description="G-protein coupled receptors family 1 profile" evidence="10">
    <location>
        <begin position="35"/>
        <end position="286"/>
    </location>
</feature>
<keyword evidence="4 9" id="KW-1133">Transmembrane helix</keyword>